<feature type="compositionally biased region" description="Polar residues" evidence="1">
    <location>
        <begin position="513"/>
        <end position="529"/>
    </location>
</feature>
<feature type="region of interest" description="Disordered" evidence="1">
    <location>
        <begin position="438"/>
        <end position="567"/>
    </location>
</feature>
<evidence type="ECO:0000313" key="3">
    <source>
        <dbReference type="EMBL" id="KAK8730628.1"/>
    </source>
</evidence>
<feature type="compositionally biased region" description="Basic and acidic residues" evidence="1">
    <location>
        <begin position="412"/>
        <end position="422"/>
    </location>
</feature>
<dbReference type="EMBL" id="JARKIK010000063">
    <property type="protein sequence ID" value="KAK8730628.1"/>
    <property type="molecule type" value="Genomic_DNA"/>
</dbReference>
<dbReference type="PANTHER" id="PTHR24359:SF1">
    <property type="entry name" value="INHIBITOR OF NUCLEAR FACTOR KAPPA-B KINASE EPSILON SUBUNIT HOMOLOG 1-RELATED"/>
    <property type="match status" value="1"/>
</dbReference>
<proteinExistence type="predicted"/>
<dbReference type="InterPro" id="IPR011009">
    <property type="entry name" value="Kinase-like_dom_sf"/>
</dbReference>
<protein>
    <recommendedName>
        <fullName evidence="2">Protein kinase domain-containing protein</fullName>
    </recommendedName>
</protein>
<accession>A0AAW0WT83</accession>
<feature type="region of interest" description="Disordered" evidence="1">
    <location>
        <begin position="580"/>
        <end position="616"/>
    </location>
</feature>
<organism evidence="3 4">
    <name type="scientific">Cherax quadricarinatus</name>
    <name type="common">Australian red claw crayfish</name>
    <dbReference type="NCBI Taxonomy" id="27406"/>
    <lineage>
        <taxon>Eukaryota</taxon>
        <taxon>Metazoa</taxon>
        <taxon>Ecdysozoa</taxon>
        <taxon>Arthropoda</taxon>
        <taxon>Crustacea</taxon>
        <taxon>Multicrustacea</taxon>
        <taxon>Malacostraca</taxon>
        <taxon>Eumalacostraca</taxon>
        <taxon>Eucarida</taxon>
        <taxon>Decapoda</taxon>
        <taxon>Pleocyemata</taxon>
        <taxon>Astacidea</taxon>
        <taxon>Parastacoidea</taxon>
        <taxon>Parastacidae</taxon>
        <taxon>Cherax</taxon>
    </lineage>
</organism>
<dbReference type="GO" id="GO:0004674">
    <property type="term" value="F:protein serine/threonine kinase activity"/>
    <property type="evidence" value="ECO:0007669"/>
    <property type="project" value="TreeGrafter"/>
</dbReference>
<dbReference type="GO" id="GO:0005524">
    <property type="term" value="F:ATP binding"/>
    <property type="evidence" value="ECO:0007669"/>
    <property type="project" value="InterPro"/>
</dbReference>
<gene>
    <name evidence="3" type="ORF">OTU49_007847</name>
</gene>
<feature type="compositionally biased region" description="Basic and acidic residues" evidence="1">
    <location>
        <begin position="382"/>
        <end position="401"/>
    </location>
</feature>
<dbReference type="AlphaFoldDB" id="A0AAW0WT83"/>
<keyword evidence="4" id="KW-1185">Reference proteome</keyword>
<comment type="caution">
    <text evidence="3">The sequence shown here is derived from an EMBL/GenBank/DDBJ whole genome shotgun (WGS) entry which is preliminary data.</text>
</comment>
<feature type="domain" description="Protein kinase" evidence="2">
    <location>
        <begin position="46"/>
        <end position="310"/>
    </location>
</feature>
<dbReference type="PANTHER" id="PTHR24359">
    <property type="entry name" value="SERINE/THREONINE-PROTEIN KINASE SBK1"/>
    <property type="match status" value="1"/>
</dbReference>
<dbReference type="PROSITE" id="PS50011">
    <property type="entry name" value="PROTEIN_KINASE_DOM"/>
    <property type="match status" value="1"/>
</dbReference>
<sequence length="616" mass="71267">MAFMWSTMKPWGFLRSRRRPKKRAPTPTPSLPTATLAKKIQLEDEYEVLHVIQEGWRGRLLLVEHRRTRHEVVLKAMHKDSTSRLDFFREFHYNYYLSPHLNILNAYDVAFEAGEYYVFAQEYAPFGDLTTNLCDMGLGEINTKRIALQLASALDFMHSKDLVHRDMNMDNILIFKSDFSHVKLCDFGSTRKKGTLLKKRTVWLPYAPPEIVDAVQNEGFHADTSQDVWQLGILIYVLLTGQLPWQKADLTDPNYSEYINWRKRRTLRTPKRFTNFTSRLLRMFKRLLEPKPEKRASAREVYKYMDDKWLLKLPRRDIGDVDGQSVCYSTFSAHSCPKEKDRVLRTLKAHGIETTVDRIAKRQRIHEWLERSLSSRNLEDEERSKDDPLQIECNGDKEPQARRIRRPLHSSQEQRQKAEAMRKQYEELTAMTIKLVQAKATKQHSETNPISSQDRLRNGHLHQSQQPPHTHDQTLSSSSGAKASPVQDIVSQHQRRDSSPCIVKRNSSRKAKGNSNSPQLSRHAQSPVRTSAAPRSPQVNRVLHKHTNSPSPSRTQHQDEPHWSSDATECGFQLQRSKTDSFFVTGSSRSRTSRQTSQETDTSDTSVNSLQPVDLC</sequence>
<dbReference type="SUPFAM" id="SSF56112">
    <property type="entry name" value="Protein kinase-like (PK-like)"/>
    <property type="match status" value="1"/>
</dbReference>
<feature type="compositionally biased region" description="Polar residues" evidence="1">
    <location>
        <begin position="607"/>
        <end position="616"/>
    </location>
</feature>
<feature type="region of interest" description="Disordered" evidence="1">
    <location>
        <begin position="375"/>
        <end position="422"/>
    </location>
</feature>
<evidence type="ECO:0000259" key="2">
    <source>
        <dbReference type="PROSITE" id="PS50011"/>
    </source>
</evidence>
<dbReference type="InterPro" id="IPR000719">
    <property type="entry name" value="Prot_kinase_dom"/>
</dbReference>
<feature type="compositionally biased region" description="Polar residues" evidence="1">
    <location>
        <begin position="461"/>
        <end position="481"/>
    </location>
</feature>
<evidence type="ECO:0000256" key="1">
    <source>
        <dbReference type="SAM" id="MobiDB-lite"/>
    </source>
</evidence>
<name>A0AAW0WT83_CHEQU</name>
<dbReference type="Gene3D" id="1.10.510.10">
    <property type="entry name" value="Transferase(Phosphotransferase) domain 1"/>
    <property type="match status" value="1"/>
</dbReference>
<dbReference type="Proteomes" id="UP001445076">
    <property type="component" value="Unassembled WGS sequence"/>
</dbReference>
<feature type="compositionally biased region" description="Low complexity" evidence="1">
    <location>
        <begin position="587"/>
        <end position="606"/>
    </location>
</feature>
<evidence type="ECO:0000313" key="4">
    <source>
        <dbReference type="Proteomes" id="UP001445076"/>
    </source>
</evidence>
<reference evidence="3 4" key="1">
    <citation type="journal article" date="2024" name="BMC Genomics">
        <title>Genome assembly of redclaw crayfish (Cherax quadricarinatus) provides insights into its immune adaptation and hypoxia tolerance.</title>
        <authorList>
            <person name="Liu Z."/>
            <person name="Zheng J."/>
            <person name="Li H."/>
            <person name="Fang K."/>
            <person name="Wang S."/>
            <person name="He J."/>
            <person name="Zhou D."/>
            <person name="Weng S."/>
            <person name="Chi M."/>
            <person name="Gu Z."/>
            <person name="He J."/>
            <person name="Li F."/>
            <person name="Wang M."/>
        </authorList>
    </citation>
    <scope>NUCLEOTIDE SEQUENCE [LARGE SCALE GENOMIC DNA]</scope>
    <source>
        <strain evidence="3">ZL_2023a</strain>
    </source>
</reference>
<dbReference type="Pfam" id="PF00069">
    <property type="entry name" value="Pkinase"/>
    <property type="match status" value="1"/>
</dbReference>